<name>A0ABQ3K2M7_9DEIO</name>
<reference evidence="5" key="1">
    <citation type="journal article" date="2019" name="Int. J. Syst. Evol. Microbiol.">
        <title>The Global Catalogue of Microorganisms (GCM) 10K type strain sequencing project: providing services to taxonomists for standard genome sequencing and annotation.</title>
        <authorList>
            <consortium name="The Broad Institute Genomics Platform"/>
            <consortium name="The Broad Institute Genome Sequencing Center for Infectious Disease"/>
            <person name="Wu L."/>
            <person name="Ma J."/>
        </authorList>
    </citation>
    <scope>NUCLEOTIDE SEQUENCE [LARGE SCALE GENOMIC DNA]</scope>
    <source>
        <strain evidence="5">CGMCC 1.18439</strain>
    </source>
</reference>
<dbReference type="CDD" id="cd24161">
    <property type="entry name" value="NUDIX_ADPRase_Ndx2"/>
    <property type="match status" value="1"/>
</dbReference>
<dbReference type="InterPro" id="IPR000086">
    <property type="entry name" value="NUDIX_hydrolase_dom"/>
</dbReference>
<keyword evidence="5" id="KW-1185">Reference proteome</keyword>
<evidence type="ECO:0000256" key="2">
    <source>
        <dbReference type="ARBA" id="ARBA00022801"/>
    </source>
</evidence>
<evidence type="ECO:0000313" key="5">
    <source>
        <dbReference type="Proteomes" id="UP000632154"/>
    </source>
</evidence>
<dbReference type="PROSITE" id="PS00893">
    <property type="entry name" value="NUDIX_BOX"/>
    <property type="match status" value="1"/>
</dbReference>
<sequence length="197" mass="21999">MPFQPHPSWAALIEDEQQPWRTLSSRELIGPPRRVWEDRVQVRPGVQTTYQYHPRGHQAIFVLPVTDAGDIVLIRQYRYPLRATITEIVAGGVEAGEQLLDAAARELKEEVGGVATEWVALPGFYPQPSINGVVFFPMLALGVSLGEMAHEDTETIERLTLPLAEAYAMLERGEIQSGSSSLVMWQARAELVRRGLL</sequence>
<dbReference type="PANTHER" id="PTHR11839">
    <property type="entry name" value="UDP/ADP-SUGAR PYROPHOSPHATASE"/>
    <property type="match status" value="1"/>
</dbReference>
<proteinExistence type="predicted"/>
<dbReference type="Proteomes" id="UP000632154">
    <property type="component" value="Unassembled WGS sequence"/>
</dbReference>
<evidence type="ECO:0000259" key="3">
    <source>
        <dbReference type="PROSITE" id="PS51462"/>
    </source>
</evidence>
<comment type="cofactor">
    <cofactor evidence="1">
        <name>Mg(2+)</name>
        <dbReference type="ChEBI" id="CHEBI:18420"/>
    </cofactor>
</comment>
<dbReference type="PROSITE" id="PS51462">
    <property type="entry name" value="NUDIX"/>
    <property type="match status" value="1"/>
</dbReference>
<organism evidence="4 5">
    <name type="scientific">Deinococcus piscis</name>
    <dbReference type="NCBI Taxonomy" id="394230"/>
    <lineage>
        <taxon>Bacteria</taxon>
        <taxon>Thermotogati</taxon>
        <taxon>Deinococcota</taxon>
        <taxon>Deinococci</taxon>
        <taxon>Deinococcales</taxon>
        <taxon>Deinococcaceae</taxon>
        <taxon>Deinococcus</taxon>
    </lineage>
</organism>
<protein>
    <submittedName>
        <fullName evidence="4">DNA mismatch repair protein MutT</fullName>
    </submittedName>
</protein>
<dbReference type="SUPFAM" id="SSF55811">
    <property type="entry name" value="Nudix"/>
    <property type="match status" value="1"/>
</dbReference>
<dbReference type="InterPro" id="IPR020084">
    <property type="entry name" value="NUDIX_hydrolase_CS"/>
</dbReference>
<feature type="domain" description="Nudix hydrolase" evidence="3">
    <location>
        <begin position="55"/>
        <end position="188"/>
    </location>
</feature>
<evidence type="ECO:0000313" key="4">
    <source>
        <dbReference type="EMBL" id="GHG01241.1"/>
    </source>
</evidence>
<dbReference type="Gene3D" id="3.90.79.10">
    <property type="entry name" value="Nucleoside Triphosphate Pyrophosphohydrolase"/>
    <property type="match status" value="1"/>
</dbReference>
<keyword evidence="2" id="KW-0378">Hydrolase</keyword>
<evidence type="ECO:0000256" key="1">
    <source>
        <dbReference type="ARBA" id="ARBA00001946"/>
    </source>
</evidence>
<dbReference type="PANTHER" id="PTHR11839:SF18">
    <property type="entry name" value="NUDIX HYDROLASE DOMAIN-CONTAINING PROTEIN"/>
    <property type="match status" value="1"/>
</dbReference>
<comment type="caution">
    <text evidence="4">The sequence shown here is derived from an EMBL/GenBank/DDBJ whole genome shotgun (WGS) entry which is preliminary data.</text>
</comment>
<dbReference type="EMBL" id="BNAL01000011">
    <property type="protein sequence ID" value="GHG01241.1"/>
    <property type="molecule type" value="Genomic_DNA"/>
</dbReference>
<dbReference type="RefSeq" id="WP_189642750.1">
    <property type="nucleotide sequence ID" value="NZ_BNAL01000011.1"/>
</dbReference>
<dbReference type="Pfam" id="PF00293">
    <property type="entry name" value="NUDIX"/>
    <property type="match status" value="1"/>
</dbReference>
<dbReference type="InterPro" id="IPR015797">
    <property type="entry name" value="NUDIX_hydrolase-like_dom_sf"/>
</dbReference>
<accession>A0ABQ3K2M7</accession>
<gene>
    <name evidence="4" type="ORF">GCM10017783_11840</name>
</gene>